<reference evidence="1" key="1">
    <citation type="submission" date="2022-09" db="EMBL/GenBank/DDBJ databases">
        <authorList>
            <person name="Cebeci A."/>
            <person name="Ture M."/>
            <person name="Alemdag M."/>
            <person name="Altinok I."/>
        </authorList>
    </citation>
    <scope>NUCLEOTIDE SEQUENCE</scope>
</reference>
<sequence length="91" mass="10192">MIRTLPLPTIHRDMLNRVVRMHDVVLWGNKKYGTGISVCTVEGCTGEKLLIKKPTGTLCRIYPDNCVVITQQIERNIEGNVGANIDLEATR</sequence>
<protein>
    <submittedName>
        <fullName evidence="1">Uncharacterized protein</fullName>
    </submittedName>
</protein>
<keyword evidence="2" id="KW-1185">Reference proteome</keyword>
<dbReference type="EMBL" id="OP491958">
    <property type="protein sequence ID" value="UZV39692.1"/>
    <property type="molecule type" value="Genomic_DNA"/>
</dbReference>
<organism evidence="1 2">
    <name type="scientific">Aeromonas phage APT65</name>
    <dbReference type="NCBI Taxonomy" id="2982914"/>
    <lineage>
        <taxon>Viruses</taxon>
        <taxon>Duplodnaviria</taxon>
        <taxon>Heunggongvirae</taxon>
        <taxon>Uroviricota</taxon>
        <taxon>Caudoviricetes</taxon>
        <taxon>Aquaneticvirus</taxon>
        <taxon>Aquaneticvirus ApT65</taxon>
    </lineage>
</organism>
<dbReference type="Proteomes" id="UP001163735">
    <property type="component" value="Segment"/>
</dbReference>
<evidence type="ECO:0000313" key="1">
    <source>
        <dbReference type="EMBL" id="UZV39692.1"/>
    </source>
</evidence>
<gene>
    <name evidence="1" type="ORF">APT65_00089</name>
</gene>
<accession>A0A9E8JZP7</accession>
<evidence type="ECO:0000313" key="2">
    <source>
        <dbReference type="Proteomes" id="UP001163735"/>
    </source>
</evidence>
<name>A0A9E8JZP7_9CAUD</name>
<proteinExistence type="predicted"/>